<dbReference type="InterPro" id="IPR023997">
    <property type="entry name" value="TonB-dep_OMP_SusC/RagA_CS"/>
</dbReference>
<dbReference type="EMBL" id="CP001681">
    <property type="protein sequence ID" value="ACU06066.1"/>
    <property type="molecule type" value="Genomic_DNA"/>
</dbReference>
<keyword evidence="1" id="KW-0813">Transport</keyword>
<reference evidence="4 5" key="1">
    <citation type="journal article" date="2009" name="Stand. Genomic Sci.">
        <title>Complete genome sequence of Pedobacter heparinus type strain (HIM 762-3).</title>
        <authorList>
            <person name="Han C."/>
            <person name="Spring S."/>
            <person name="Lapidus A."/>
            <person name="Del Rio T.G."/>
            <person name="Tice H."/>
            <person name="Copeland A."/>
            <person name="Cheng J.F."/>
            <person name="Lucas S."/>
            <person name="Chen F."/>
            <person name="Nolan M."/>
            <person name="Bruce D."/>
            <person name="Goodwin L."/>
            <person name="Pitluck S."/>
            <person name="Ivanova N."/>
            <person name="Mavromatis K."/>
            <person name="Mikhailova N."/>
            <person name="Pati A."/>
            <person name="Chen A."/>
            <person name="Palaniappan K."/>
            <person name="Land M."/>
            <person name="Hauser L."/>
            <person name="Chang Y.J."/>
            <person name="Jeffries C.C."/>
            <person name="Saunders E."/>
            <person name="Chertkov O."/>
            <person name="Brettin T."/>
            <person name="Goker M."/>
            <person name="Rohde M."/>
            <person name="Bristow J."/>
            <person name="Eisen J.A."/>
            <person name="Markowitz V."/>
            <person name="Hugenholtz P."/>
            <person name="Kyrpides N.C."/>
            <person name="Klenk H.P."/>
            <person name="Detter J.C."/>
        </authorList>
    </citation>
    <scope>NUCLEOTIDE SEQUENCE [LARGE SCALE GENOMIC DNA]</scope>
    <source>
        <strain evidence="5">ATCC 13125 / DSM 2366 / CIP 104194 / JCM 7457 / NBRC 12017 / NCIMB 9290 / NRRL B-14731 / HIM 762-3</strain>
    </source>
</reference>
<dbReference type="PROSITE" id="PS52016">
    <property type="entry name" value="TONB_DEPENDENT_REC_3"/>
    <property type="match status" value="1"/>
</dbReference>
<dbReference type="Pfam" id="PF07715">
    <property type="entry name" value="Plug"/>
    <property type="match status" value="1"/>
</dbReference>
<dbReference type="KEGG" id="phe:Phep_3875"/>
<keyword evidence="1" id="KW-0812">Transmembrane</keyword>
<dbReference type="InterPro" id="IPR039426">
    <property type="entry name" value="TonB-dep_rcpt-like"/>
</dbReference>
<dbReference type="NCBIfam" id="TIGR04057">
    <property type="entry name" value="SusC_RagA_signa"/>
    <property type="match status" value="1"/>
</dbReference>
<evidence type="ECO:0000313" key="5">
    <source>
        <dbReference type="Proteomes" id="UP000000852"/>
    </source>
</evidence>
<dbReference type="GO" id="GO:0009279">
    <property type="term" value="C:cell outer membrane"/>
    <property type="evidence" value="ECO:0007669"/>
    <property type="project" value="UniProtKB-SubCell"/>
</dbReference>
<dbReference type="InterPro" id="IPR012910">
    <property type="entry name" value="Plug_dom"/>
</dbReference>
<dbReference type="Proteomes" id="UP000000852">
    <property type="component" value="Chromosome"/>
</dbReference>
<dbReference type="InterPro" id="IPR023996">
    <property type="entry name" value="TonB-dep_OMP_SusC/RagA"/>
</dbReference>
<dbReference type="SUPFAM" id="SSF56935">
    <property type="entry name" value="Porins"/>
    <property type="match status" value="1"/>
</dbReference>
<evidence type="ECO:0000259" key="3">
    <source>
        <dbReference type="Pfam" id="PF07715"/>
    </source>
</evidence>
<keyword evidence="1" id="KW-0998">Cell outer membrane</keyword>
<evidence type="ECO:0000256" key="2">
    <source>
        <dbReference type="SAM" id="SignalP"/>
    </source>
</evidence>
<dbReference type="OrthoDB" id="9768177at2"/>
<dbReference type="Gene3D" id="2.170.130.10">
    <property type="entry name" value="TonB-dependent receptor, plug domain"/>
    <property type="match status" value="1"/>
</dbReference>
<proteinExistence type="inferred from homology"/>
<feature type="domain" description="TonB-dependent receptor plug" evidence="3">
    <location>
        <begin position="50"/>
        <end position="156"/>
    </location>
</feature>
<dbReference type="AlphaFoldDB" id="C6XV58"/>
<dbReference type="HOGENOM" id="CLU_004317_1_0_10"/>
<keyword evidence="1" id="KW-1134">Transmembrane beta strand</keyword>
<organism evidence="4 5">
    <name type="scientific">Pedobacter heparinus (strain ATCC 13125 / DSM 2366 / CIP 104194 / JCM 7457 / NBRC 12017 / NCIMB 9290 / NRRL B-14731 / HIM 762-3)</name>
    <dbReference type="NCBI Taxonomy" id="485917"/>
    <lineage>
        <taxon>Bacteria</taxon>
        <taxon>Pseudomonadati</taxon>
        <taxon>Bacteroidota</taxon>
        <taxon>Sphingobacteriia</taxon>
        <taxon>Sphingobacteriales</taxon>
        <taxon>Sphingobacteriaceae</taxon>
        <taxon>Pedobacter</taxon>
    </lineage>
</organism>
<dbReference type="NCBIfam" id="TIGR04056">
    <property type="entry name" value="OMP_RagA_SusC"/>
    <property type="match status" value="1"/>
</dbReference>
<name>C6XV58_PEDHD</name>
<protein>
    <submittedName>
        <fullName evidence="4">TonB-dependent receptor plug</fullName>
    </submittedName>
</protein>
<gene>
    <name evidence="4" type="ordered locus">Phep_3875</name>
</gene>
<evidence type="ECO:0000313" key="4">
    <source>
        <dbReference type="EMBL" id="ACU06066.1"/>
    </source>
</evidence>
<keyword evidence="2" id="KW-0732">Signal</keyword>
<comment type="subcellular location">
    <subcellularLocation>
        <location evidence="1">Cell outer membrane</location>
        <topology evidence="1">Multi-pass membrane protein</topology>
    </subcellularLocation>
</comment>
<dbReference type="InterPro" id="IPR037066">
    <property type="entry name" value="Plug_dom_sf"/>
</dbReference>
<dbReference type="RefSeq" id="WP_015809675.1">
    <property type="nucleotide sequence ID" value="NC_013061.1"/>
</dbReference>
<accession>C6XV58</accession>
<keyword evidence="4" id="KW-0675">Receptor</keyword>
<keyword evidence="1" id="KW-0472">Membrane</keyword>
<feature type="chain" id="PRO_5002974169" evidence="2">
    <location>
        <begin position="23"/>
        <end position="937"/>
    </location>
</feature>
<dbReference type="eggNOG" id="COG1629">
    <property type="taxonomic scope" value="Bacteria"/>
</dbReference>
<sequence length="937" mass="104584">MNFQLNRIFLLMGLALPLSVIAQVNDSTKLSDSLKNINEKVSVAYGRQNKDQVTSAMASVSGNELRTTHTASLSNSLIGRLTGVSILNNGGAPGFDDPSFAIRGMHTTANNGYLVLVDGIQINSLSYIAVDEIESVTVLKDAAALAMYGVRGGNGALLVTTKRGKVSDKINISFNARYGLQSPVLLPEFANSYDYARLHNVARTNDGLPPIYTEKQLNGYKEGTDPYLYPSVNWYGEILRKNAVLQDYALTFNGGNDKVKYFLMVGYMANEGLYANTNQETNSNINFKRINFRGNIDLNITKNLSAAIGLGGNIQDRMFPTISTEDLWKSMASYAPNLYSVRSPDGQITGSANYPINPVGYLLEKGYFSRHDRNIQSSVRVNQKLDVLTRGLSVFGSLLFDNEFNNRYDKTRDYAYAEPIVGTNTDGEPYVYYLQRGLNTDLTVRTDPNYENNRVILQAGFDYNRKFNNSELSGMLMYQQDKYTVLGNQSAFAMQNLAGRFNYGFKDKYFAEFSFSYSGIENYAPGKRFGFFPALSGGWLIHKEGFWKENSAINYLKLRASAGLVGNDKGSPRFNYNQYWGTQTGQGYYFGTGTSFYNALVQLGTANPDITWEKGMIYNLGIEAKAFNSKLSFGADIYREMRSDILVDMGNATPAMSGIADGMRQNKGKVLSYGTELFTMFNDRVGAVDYYIGGQFSFARNKVKANYDIPRKEAYSSRLNRPVGQFFGLEAIGFFKNESDIISSPQQTFSVVRPGDLKYKDQNNDGIIDVNDEVAVGRHIYPEITYAFNTGIGYKGFNLDFFFQGVAHRSVLLSGAMFQPFVNNNNIIKWASEGYWTPENPNSATFPRLTTEVSANNYRTSDFWVRSANFLRLRNVELGYTLPKSVTAKLRLQSVKVFVSGLNLLTWDDLDVNVDPETLSAGYPNIKTYTAGLSVKF</sequence>
<feature type="signal peptide" evidence="2">
    <location>
        <begin position="1"/>
        <end position="22"/>
    </location>
</feature>
<evidence type="ECO:0000256" key="1">
    <source>
        <dbReference type="PROSITE-ProRule" id="PRU01360"/>
    </source>
</evidence>
<dbReference type="STRING" id="485917.Phep_3875"/>
<keyword evidence="5" id="KW-1185">Reference proteome</keyword>
<comment type="similarity">
    <text evidence="1">Belongs to the TonB-dependent receptor family.</text>
</comment>